<evidence type="ECO:0000313" key="3">
    <source>
        <dbReference type="EMBL" id="PQO29798.1"/>
    </source>
</evidence>
<protein>
    <recommendedName>
        <fullName evidence="5">PEP-CTERM protein-sorting domain-containing protein</fullName>
    </recommendedName>
</protein>
<accession>A0A2S8FCB9</accession>
<evidence type="ECO:0008006" key="5">
    <source>
        <dbReference type="Google" id="ProtNLM"/>
    </source>
</evidence>
<evidence type="ECO:0000313" key="4">
    <source>
        <dbReference type="Proteomes" id="UP000238322"/>
    </source>
</evidence>
<feature type="transmembrane region" description="Helical" evidence="1">
    <location>
        <begin position="240"/>
        <end position="260"/>
    </location>
</feature>
<feature type="chain" id="PRO_5015671713" description="PEP-CTERM protein-sorting domain-containing protein" evidence="2">
    <location>
        <begin position="22"/>
        <end position="268"/>
    </location>
</feature>
<keyword evidence="1" id="KW-1133">Transmembrane helix</keyword>
<evidence type="ECO:0000256" key="1">
    <source>
        <dbReference type="SAM" id="Phobius"/>
    </source>
</evidence>
<evidence type="ECO:0000256" key="2">
    <source>
        <dbReference type="SAM" id="SignalP"/>
    </source>
</evidence>
<feature type="signal peptide" evidence="2">
    <location>
        <begin position="1"/>
        <end position="21"/>
    </location>
</feature>
<dbReference type="AlphaFoldDB" id="A0A2S8FCB9"/>
<dbReference type="Proteomes" id="UP000238322">
    <property type="component" value="Unassembled WGS sequence"/>
</dbReference>
<dbReference type="EMBL" id="PUHY01000015">
    <property type="protein sequence ID" value="PQO29798.1"/>
    <property type="molecule type" value="Genomic_DNA"/>
</dbReference>
<sequence length="268" mass="27183">MAIYSAVAFVAAVLSPLSVEAGFLPGFSGNSVMGMPGASGDATVSFSVYETTDSDWTNDFGVPFQSAITALGGTSLVSDASYVFFYQVVNTNPNPSANDPLSNFRVSSASEFNSFGTVNGFVFNDADGAVGPTTNPSLGSSASPIDMVLDGVPSESGVVPSGSGFAANGSAVGAPGITASYLSSVDELRFTLPSVAPNAYTSILFATVSGNFTIPPVVYGKGMSLDGVATYGDIPTPTPVPAGLALLFTGLPGVLGMFFWRRKQAVAA</sequence>
<organism evidence="3 4">
    <name type="scientific">Blastopirellula marina</name>
    <dbReference type="NCBI Taxonomy" id="124"/>
    <lineage>
        <taxon>Bacteria</taxon>
        <taxon>Pseudomonadati</taxon>
        <taxon>Planctomycetota</taxon>
        <taxon>Planctomycetia</taxon>
        <taxon>Pirellulales</taxon>
        <taxon>Pirellulaceae</taxon>
        <taxon>Blastopirellula</taxon>
    </lineage>
</organism>
<keyword evidence="2" id="KW-0732">Signal</keyword>
<keyword evidence="1" id="KW-0812">Transmembrane</keyword>
<reference evidence="3 4" key="1">
    <citation type="submission" date="2018-02" db="EMBL/GenBank/DDBJ databases">
        <title>Comparative genomes isolates from brazilian mangrove.</title>
        <authorList>
            <person name="Araujo J.E."/>
            <person name="Taketani R.G."/>
            <person name="Silva M.C.P."/>
            <person name="Loureco M.V."/>
            <person name="Andreote F.D."/>
        </authorList>
    </citation>
    <scope>NUCLEOTIDE SEQUENCE [LARGE SCALE GENOMIC DNA]</scope>
    <source>
        <strain evidence="3 4">Hex-1 MGV</strain>
    </source>
</reference>
<gene>
    <name evidence="3" type="ORF">C5Y83_27535</name>
</gene>
<keyword evidence="1" id="KW-0472">Membrane</keyword>
<name>A0A2S8FCB9_9BACT</name>
<comment type="caution">
    <text evidence="3">The sequence shown here is derived from an EMBL/GenBank/DDBJ whole genome shotgun (WGS) entry which is preliminary data.</text>
</comment>
<proteinExistence type="predicted"/>